<dbReference type="SUPFAM" id="SSF52540">
    <property type="entry name" value="P-loop containing nucleoside triphosphate hydrolases"/>
    <property type="match status" value="1"/>
</dbReference>
<dbReference type="PANTHER" id="PTHR24220:SF689">
    <property type="entry name" value="LIPOPROTEIN-RELEASING SYSTEM ATP-BINDING PROTEIN LOLD"/>
    <property type="match status" value="1"/>
</dbReference>
<name>A0ABU5Z9M1_9FLAO</name>
<dbReference type="RefSeq" id="WP_323983824.1">
    <property type="nucleotide sequence ID" value="NZ_JAYKBW010000011.1"/>
</dbReference>
<gene>
    <name evidence="5" type="ORF">VJJ08_10185</name>
</gene>
<dbReference type="InterPro" id="IPR003439">
    <property type="entry name" value="ABC_transporter-like_ATP-bd"/>
</dbReference>
<keyword evidence="2" id="KW-0547">Nucleotide-binding</keyword>
<dbReference type="InterPro" id="IPR015854">
    <property type="entry name" value="ABC_transpr_LolD-like"/>
</dbReference>
<dbReference type="Proteomes" id="UP001311730">
    <property type="component" value="Unassembled WGS sequence"/>
</dbReference>
<dbReference type="SMART" id="SM00382">
    <property type="entry name" value="AAA"/>
    <property type="match status" value="1"/>
</dbReference>
<comment type="similarity">
    <text evidence="1">Belongs to the ABC transporter superfamily.</text>
</comment>
<dbReference type="InterPro" id="IPR003593">
    <property type="entry name" value="AAA+_ATPase"/>
</dbReference>
<dbReference type="EMBL" id="JAYKBW010000011">
    <property type="protein sequence ID" value="MEB3075662.1"/>
    <property type="molecule type" value="Genomic_DNA"/>
</dbReference>
<proteinExistence type="inferred from homology"/>
<feature type="domain" description="ABC transporter" evidence="4">
    <location>
        <begin position="3"/>
        <end position="210"/>
    </location>
</feature>
<dbReference type="PANTHER" id="PTHR24220">
    <property type="entry name" value="IMPORT ATP-BINDING PROTEIN"/>
    <property type="match status" value="1"/>
</dbReference>
<dbReference type="Pfam" id="PF00005">
    <property type="entry name" value="ABC_tran"/>
    <property type="match status" value="1"/>
</dbReference>
<evidence type="ECO:0000259" key="4">
    <source>
        <dbReference type="PROSITE" id="PS50893"/>
    </source>
</evidence>
<dbReference type="PROSITE" id="PS50893">
    <property type="entry name" value="ABC_TRANSPORTER_2"/>
    <property type="match status" value="1"/>
</dbReference>
<evidence type="ECO:0000256" key="1">
    <source>
        <dbReference type="ARBA" id="ARBA00005417"/>
    </source>
</evidence>
<keyword evidence="6" id="KW-1185">Reference proteome</keyword>
<comment type="caution">
    <text evidence="5">The sequence shown here is derived from an EMBL/GenBank/DDBJ whole genome shotgun (WGS) entry which is preliminary data.</text>
</comment>
<dbReference type="Gene3D" id="3.40.50.300">
    <property type="entry name" value="P-loop containing nucleotide triphosphate hydrolases"/>
    <property type="match status" value="1"/>
</dbReference>
<evidence type="ECO:0000313" key="5">
    <source>
        <dbReference type="EMBL" id="MEB3075662.1"/>
    </source>
</evidence>
<organism evidence="5 6">
    <name type="scientific">Capnocytophaga gingivalis</name>
    <dbReference type="NCBI Taxonomy" id="1017"/>
    <lineage>
        <taxon>Bacteria</taxon>
        <taxon>Pseudomonadati</taxon>
        <taxon>Bacteroidota</taxon>
        <taxon>Flavobacteriia</taxon>
        <taxon>Flavobacteriales</taxon>
        <taxon>Flavobacteriaceae</taxon>
        <taxon>Capnocytophaga</taxon>
    </lineage>
</organism>
<accession>A0ABU5Z9M1</accession>
<protein>
    <submittedName>
        <fullName evidence="5">ATP-binding cassette domain-containing protein</fullName>
    </submittedName>
</protein>
<dbReference type="InterPro" id="IPR027417">
    <property type="entry name" value="P-loop_NTPase"/>
</dbReference>
<evidence type="ECO:0000256" key="2">
    <source>
        <dbReference type="ARBA" id="ARBA00022741"/>
    </source>
</evidence>
<dbReference type="GO" id="GO:0005524">
    <property type="term" value="F:ATP binding"/>
    <property type="evidence" value="ECO:0007669"/>
    <property type="project" value="UniProtKB-KW"/>
</dbReference>
<evidence type="ECO:0000256" key="3">
    <source>
        <dbReference type="ARBA" id="ARBA00022840"/>
    </source>
</evidence>
<keyword evidence="3 5" id="KW-0067">ATP-binding</keyword>
<sequence length="210" mass="24031">MEIHLHQLRPSYMEQTELTPSDIYLREGVVFAPAKRYLIRAQSGRGKTSLLSFLYGESSAYEGTITYDGVVHPKDLFAYRRHRLSYLFQDLRLFPSLTAKENIQLKNRLTGYFSSQQISELLARVGLAHKQDTPVATLSLGQRQRVAFLRALAQPFEVLLLDEPFSHLDEANTHVLCQILEEECTQRGATLLMTALETNTLLKYDQILQL</sequence>
<dbReference type="InterPro" id="IPR017871">
    <property type="entry name" value="ABC_transporter-like_CS"/>
</dbReference>
<dbReference type="PROSITE" id="PS00211">
    <property type="entry name" value="ABC_TRANSPORTER_1"/>
    <property type="match status" value="1"/>
</dbReference>
<reference evidence="5 6" key="1">
    <citation type="submission" date="2023-12" db="EMBL/GenBank/DDBJ databases">
        <title>Genomic sequences of Capnocytophaga and Parvimonas strains.</title>
        <authorList>
            <person name="Watt R.M."/>
            <person name="Wang M."/>
            <person name="Yang T."/>
            <person name="Tong W.M."/>
        </authorList>
    </citation>
    <scope>NUCLEOTIDE SEQUENCE [LARGE SCALE GENOMIC DNA]</scope>
    <source>
        <strain evidence="5 6">CCUG 13096</strain>
    </source>
</reference>
<evidence type="ECO:0000313" key="6">
    <source>
        <dbReference type="Proteomes" id="UP001311730"/>
    </source>
</evidence>